<reference evidence="2 3" key="1">
    <citation type="submission" date="2017-09" db="EMBL/GenBank/DDBJ databases">
        <title>Large-scale bioinformatics analysis of Bacillus genomes uncovers conserved roles of natural products in bacterial physiology.</title>
        <authorList>
            <consortium name="Agbiome Team Llc"/>
            <person name="Bleich R.M."/>
            <person name="Kirk G.J."/>
            <person name="Santa Maria K.C."/>
            <person name="Allen S.E."/>
            <person name="Farag S."/>
            <person name="Shank E.A."/>
            <person name="Bowers A."/>
        </authorList>
    </citation>
    <scope>NUCLEOTIDE SEQUENCE [LARGE SCALE GENOMIC DNA]</scope>
    <source>
        <strain evidence="2 3">AFS015413</strain>
    </source>
</reference>
<dbReference type="GO" id="GO:0006313">
    <property type="term" value="P:DNA transposition"/>
    <property type="evidence" value="ECO:0007669"/>
    <property type="project" value="InterPro"/>
</dbReference>
<evidence type="ECO:0000313" key="3">
    <source>
        <dbReference type="Proteomes" id="UP000220397"/>
    </source>
</evidence>
<feature type="domain" description="Transposase IS4-like" evidence="1">
    <location>
        <begin position="119"/>
        <end position="284"/>
    </location>
</feature>
<gene>
    <name evidence="2" type="ORF">CN398_30930</name>
</gene>
<dbReference type="AlphaFoldDB" id="A0A9X6V515"/>
<dbReference type="InterPro" id="IPR002559">
    <property type="entry name" value="Transposase_11"/>
</dbReference>
<dbReference type="GO" id="GO:0003677">
    <property type="term" value="F:DNA binding"/>
    <property type="evidence" value="ECO:0007669"/>
    <property type="project" value="InterPro"/>
</dbReference>
<name>A0A9X6V515_BACTU</name>
<sequence>MQSLNYTDNYTDTYTVFNQILEIVVKLYKKCIPATIKNRKNVDKLVQPDTVIIACVLWGIMLGYNSQRATYRAVRTILFFTEFPSRTRYTRLCASLTYAIKIIRFFFMKQKTKNVMTAIVDSFPSPFCIEIRNRRAKVLGSIAEIGYNSKKEMYYYGVKISAAVTESGFPIAYVVSSPKIHDVQLLETLINKTETPVAHILGDKGYISSSIQEKLARKGVTVTTPLRKNMKDADKINDTLLGKRRKKIETVFSSLERLGIQDFRSRSILGFESRLESILLVYCLMLDKARERFGNTLKYSLRCF</sequence>
<dbReference type="GO" id="GO:0004803">
    <property type="term" value="F:transposase activity"/>
    <property type="evidence" value="ECO:0007669"/>
    <property type="project" value="InterPro"/>
</dbReference>
<organism evidence="2 3">
    <name type="scientific">Bacillus thuringiensis</name>
    <dbReference type="NCBI Taxonomy" id="1428"/>
    <lineage>
        <taxon>Bacteria</taxon>
        <taxon>Bacillati</taxon>
        <taxon>Bacillota</taxon>
        <taxon>Bacilli</taxon>
        <taxon>Bacillales</taxon>
        <taxon>Bacillaceae</taxon>
        <taxon>Bacillus</taxon>
        <taxon>Bacillus cereus group</taxon>
    </lineage>
</organism>
<protein>
    <submittedName>
        <fullName evidence="2">IS982 family transposase</fullName>
    </submittedName>
</protein>
<dbReference type="Pfam" id="PF01609">
    <property type="entry name" value="DDE_Tnp_1"/>
    <property type="match status" value="1"/>
</dbReference>
<comment type="caution">
    <text evidence="2">The sequence shown here is derived from an EMBL/GenBank/DDBJ whole genome shotgun (WGS) entry which is preliminary data.</text>
</comment>
<dbReference type="Proteomes" id="UP000220397">
    <property type="component" value="Unassembled WGS sequence"/>
</dbReference>
<dbReference type="RefSeq" id="WP_098369182.1">
    <property type="nucleotide sequence ID" value="NZ_CP076540.1"/>
</dbReference>
<proteinExistence type="predicted"/>
<evidence type="ECO:0000313" key="2">
    <source>
        <dbReference type="EMBL" id="PFA87962.1"/>
    </source>
</evidence>
<evidence type="ECO:0000259" key="1">
    <source>
        <dbReference type="Pfam" id="PF01609"/>
    </source>
</evidence>
<dbReference type="EMBL" id="NTUS01000171">
    <property type="protein sequence ID" value="PFA87962.1"/>
    <property type="molecule type" value="Genomic_DNA"/>
</dbReference>
<accession>A0A9X6V515</accession>
<dbReference type="NCBIfam" id="NF033520">
    <property type="entry name" value="transpos_IS982"/>
    <property type="match status" value="1"/>
</dbReference>